<evidence type="ECO:0000256" key="1">
    <source>
        <dbReference type="ARBA" id="ARBA00006445"/>
    </source>
</evidence>
<dbReference type="SMART" id="SM00320">
    <property type="entry name" value="WD40"/>
    <property type="match status" value="4"/>
</dbReference>
<dbReference type="GO" id="GO:0010997">
    <property type="term" value="F:anaphase-promoting complex binding"/>
    <property type="evidence" value="ECO:0007669"/>
    <property type="project" value="InterPro"/>
</dbReference>
<dbReference type="PROSITE" id="PS50082">
    <property type="entry name" value="WD_REPEATS_2"/>
    <property type="match status" value="3"/>
</dbReference>
<dbReference type="Pfam" id="PF24807">
    <property type="entry name" value="WD40_CDC20-Fz"/>
    <property type="match status" value="1"/>
</dbReference>
<dbReference type="GO" id="GO:0005680">
    <property type="term" value="C:anaphase-promoting complex"/>
    <property type="evidence" value="ECO:0007669"/>
    <property type="project" value="TreeGrafter"/>
</dbReference>
<dbReference type="InterPro" id="IPR015943">
    <property type="entry name" value="WD40/YVTN_repeat-like_dom_sf"/>
</dbReference>
<keyword evidence="5" id="KW-0498">Mitosis</keyword>
<feature type="domain" description="CDC20/Fizzy WD40" evidence="9">
    <location>
        <begin position="241"/>
        <end position="554"/>
    </location>
</feature>
<accession>A0AAN6GJD4</accession>
<dbReference type="PANTHER" id="PTHR19918">
    <property type="entry name" value="CELL DIVISION CYCLE 20 CDC20 FIZZY -RELATED"/>
    <property type="match status" value="1"/>
</dbReference>
<dbReference type="InterPro" id="IPR033010">
    <property type="entry name" value="Cdc20/Fizzy"/>
</dbReference>
<evidence type="ECO:0000313" key="10">
    <source>
        <dbReference type="EMBL" id="KAK0537204.1"/>
    </source>
</evidence>
<feature type="compositionally biased region" description="Polar residues" evidence="8">
    <location>
        <begin position="1"/>
        <end position="10"/>
    </location>
</feature>
<comment type="caution">
    <text evidence="10">The sequence shown here is derived from an EMBL/GenBank/DDBJ whole genome shotgun (WGS) entry which is preliminary data.</text>
</comment>
<feature type="region of interest" description="Disordered" evidence="8">
    <location>
        <begin position="1"/>
        <end position="73"/>
    </location>
</feature>
<dbReference type="GO" id="GO:1990757">
    <property type="term" value="F:ubiquitin ligase activator activity"/>
    <property type="evidence" value="ECO:0007669"/>
    <property type="project" value="TreeGrafter"/>
</dbReference>
<keyword evidence="2 7" id="KW-0853">WD repeat</keyword>
<keyword evidence="3" id="KW-0132">Cell division</keyword>
<dbReference type="Proteomes" id="UP001176521">
    <property type="component" value="Unassembled WGS sequence"/>
</dbReference>
<evidence type="ECO:0000259" key="9">
    <source>
        <dbReference type="Pfam" id="PF24807"/>
    </source>
</evidence>
<dbReference type="GO" id="GO:0051301">
    <property type="term" value="P:cell division"/>
    <property type="evidence" value="ECO:0007669"/>
    <property type="project" value="UniProtKB-KW"/>
</dbReference>
<feature type="repeat" description="WD" evidence="7">
    <location>
        <begin position="387"/>
        <end position="428"/>
    </location>
</feature>
<proteinExistence type="inferred from homology"/>
<dbReference type="Gene3D" id="2.130.10.10">
    <property type="entry name" value="YVTN repeat-like/Quinoprotein amine dehydrogenase"/>
    <property type="match status" value="1"/>
</dbReference>
<evidence type="ECO:0000256" key="2">
    <source>
        <dbReference type="ARBA" id="ARBA00022574"/>
    </source>
</evidence>
<evidence type="ECO:0000256" key="5">
    <source>
        <dbReference type="ARBA" id="ARBA00022776"/>
    </source>
</evidence>
<dbReference type="PANTHER" id="PTHR19918:SF8">
    <property type="entry name" value="FI02843P"/>
    <property type="match status" value="1"/>
</dbReference>
<keyword evidence="4" id="KW-0677">Repeat</keyword>
<protein>
    <submittedName>
        <fullName evidence="10">WD repeat-containing protein slp1</fullName>
    </submittedName>
</protein>
<dbReference type="GO" id="GO:1905786">
    <property type="term" value="P:positive regulation of anaphase-promoting complex-dependent catabolic process"/>
    <property type="evidence" value="ECO:0007669"/>
    <property type="project" value="TreeGrafter"/>
</dbReference>
<dbReference type="PROSITE" id="PS50294">
    <property type="entry name" value="WD_REPEATS_REGION"/>
    <property type="match status" value="2"/>
</dbReference>
<dbReference type="SUPFAM" id="SSF50998">
    <property type="entry name" value="Quinoprotein alcohol dehydrogenase-like"/>
    <property type="match status" value="1"/>
</dbReference>
<dbReference type="InterPro" id="IPR001680">
    <property type="entry name" value="WD40_rpt"/>
</dbReference>
<feature type="region of interest" description="Disordered" evidence="8">
    <location>
        <begin position="567"/>
        <end position="588"/>
    </location>
</feature>
<evidence type="ECO:0000256" key="3">
    <source>
        <dbReference type="ARBA" id="ARBA00022618"/>
    </source>
</evidence>
<evidence type="ECO:0000256" key="8">
    <source>
        <dbReference type="SAM" id="MobiDB-lite"/>
    </source>
</evidence>
<feature type="compositionally biased region" description="Polar residues" evidence="8">
    <location>
        <begin position="577"/>
        <end position="588"/>
    </location>
</feature>
<dbReference type="InterPro" id="IPR056150">
    <property type="entry name" value="WD40_CDC20-Fz"/>
</dbReference>
<evidence type="ECO:0000256" key="4">
    <source>
        <dbReference type="ARBA" id="ARBA00022737"/>
    </source>
</evidence>
<evidence type="ECO:0000256" key="7">
    <source>
        <dbReference type="PROSITE-ProRule" id="PRU00221"/>
    </source>
</evidence>
<reference evidence="10" key="1">
    <citation type="journal article" date="2023" name="PhytoFront">
        <title>Draft Genome Resources of Seven Strains of Tilletia horrida, Causal Agent of Kernel Smut of Rice.</title>
        <authorList>
            <person name="Khanal S."/>
            <person name="Antony Babu S."/>
            <person name="Zhou X.G."/>
        </authorList>
    </citation>
    <scope>NUCLEOTIDE SEQUENCE</scope>
    <source>
        <strain evidence="10">TX3</strain>
    </source>
</reference>
<keyword evidence="6" id="KW-0131">Cell cycle</keyword>
<feature type="repeat" description="WD" evidence="7">
    <location>
        <begin position="523"/>
        <end position="556"/>
    </location>
</feature>
<dbReference type="AlphaFoldDB" id="A0AAN6GJD4"/>
<dbReference type="InterPro" id="IPR011047">
    <property type="entry name" value="Quinoprotein_ADH-like_sf"/>
</dbReference>
<organism evidence="10 11">
    <name type="scientific">Tilletia horrida</name>
    <dbReference type="NCBI Taxonomy" id="155126"/>
    <lineage>
        <taxon>Eukaryota</taxon>
        <taxon>Fungi</taxon>
        <taxon>Dikarya</taxon>
        <taxon>Basidiomycota</taxon>
        <taxon>Ustilaginomycotina</taxon>
        <taxon>Exobasidiomycetes</taxon>
        <taxon>Tilletiales</taxon>
        <taxon>Tilletiaceae</taxon>
        <taxon>Tilletia</taxon>
    </lineage>
</organism>
<sequence>MAASGQNRIRNNAGGTGRISPLGELNNLTLGGRGGAAGPSSPSKAGGLPSAAGRRTGVLSEKREHEDVIPGGGLSATDIYITKDFEGPVDSLKKSRGTSAALRGDRFISQRELSRSGGPTAMPLREDSGGERLFGQQAYSTAADSSGSDHTGTQSSIHSVNAIPTDLSGGKTELADACQLDMQLRIHSFTPAAPISSTAAAGQEARSRYAVSRPKAAAAALPTTLTSGGRRRIATTPEKILDAPGMLSDYYRNLLHWSSRNMLAIALGPAVWVWNAESGDVDMLCSLDDHEERFGGGSDVSSLRWDETGTVLAVGGERGHVQLWDIESGTRQRTLKPSPPDADEFGDGVGANVAAWSIDGMLNVGFESGLIREYDVRQRDAVTRNRAKAHGSQVCGLEWRADGQLLASGGNDNVVKVWDRRSTSFMFRKDNHNSAVKALSWCPWNNAILASGGGNQDRCIHFWNVTQSSRTHTIHTEGQVSSLNWSRDYREIVATNTALDDPAVGGFIDIYAHPSCNKVAEIKSAHEVKILHASLSPDGQTLATVGVDESLKFWKVFEKREDMVGGAGGKAGGTASMKPTTTVGRLLR</sequence>
<dbReference type="GO" id="GO:0031145">
    <property type="term" value="P:anaphase-promoting complex-dependent catabolic process"/>
    <property type="evidence" value="ECO:0007669"/>
    <property type="project" value="TreeGrafter"/>
</dbReference>
<gene>
    <name evidence="10" type="primary">slp1</name>
    <name evidence="10" type="ORF">OC842_001725</name>
</gene>
<evidence type="ECO:0000313" key="11">
    <source>
        <dbReference type="Proteomes" id="UP001176521"/>
    </source>
</evidence>
<feature type="compositionally biased region" description="Low complexity" evidence="8">
    <location>
        <begin position="21"/>
        <end position="30"/>
    </location>
</feature>
<evidence type="ECO:0000256" key="6">
    <source>
        <dbReference type="ARBA" id="ARBA00023306"/>
    </source>
</evidence>
<dbReference type="EMBL" id="JAPDMQ010000064">
    <property type="protein sequence ID" value="KAK0537204.1"/>
    <property type="molecule type" value="Genomic_DNA"/>
</dbReference>
<feature type="compositionally biased region" description="Low complexity" evidence="8">
    <location>
        <begin position="38"/>
        <end position="53"/>
    </location>
</feature>
<keyword evidence="11" id="KW-1185">Reference proteome</keyword>
<feature type="repeat" description="WD" evidence="7">
    <location>
        <begin position="293"/>
        <end position="334"/>
    </location>
</feature>
<comment type="similarity">
    <text evidence="1">Belongs to the WD repeat CDC20/Fizzy family.</text>
</comment>
<name>A0AAN6GJD4_9BASI</name>